<name>A0ACC6AN56_NITWI</name>
<reference evidence="1" key="1">
    <citation type="submission" date="2022-03" db="EMBL/GenBank/DDBJ databases">
        <title>Interactions between chemoautotrophic and heterotrophic bacteria.</title>
        <authorList>
            <person name="Santoro A."/>
        </authorList>
    </citation>
    <scope>NUCLEOTIDE SEQUENCE</scope>
    <source>
        <strain evidence="1">Nb-106</strain>
    </source>
</reference>
<accession>A0ACC6AN56</accession>
<dbReference type="EMBL" id="JALJZS010000004">
    <property type="protein sequence ID" value="MCP2001076.1"/>
    <property type="molecule type" value="Genomic_DNA"/>
</dbReference>
<sequence length="116" mass="13228">MSRKLRGFRDPSGLCARLWSQKYRKRALCLCIENSRSWPSGRDRFADWVGQPVRTLFRPPPGLHKLSRRANALLFAGFVRGVFAGPVTGTSRGIQQRSRLLNRNTDRGRVPFLTSD</sequence>
<keyword evidence="2" id="KW-1185">Reference proteome</keyword>
<gene>
    <name evidence="1" type="ORF">J2S34_003559</name>
</gene>
<organism evidence="1 2">
    <name type="scientific">Nitrobacter winogradskyi</name>
    <name type="common">Nitrobacter agilis</name>
    <dbReference type="NCBI Taxonomy" id="913"/>
    <lineage>
        <taxon>Bacteria</taxon>
        <taxon>Pseudomonadati</taxon>
        <taxon>Pseudomonadota</taxon>
        <taxon>Alphaproteobacteria</taxon>
        <taxon>Hyphomicrobiales</taxon>
        <taxon>Nitrobacteraceae</taxon>
        <taxon>Nitrobacter</taxon>
    </lineage>
</organism>
<proteinExistence type="predicted"/>
<evidence type="ECO:0000313" key="1">
    <source>
        <dbReference type="EMBL" id="MCP2001076.1"/>
    </source>
</evidence>
<protein>
    <submittedName>
        <fullName evidence="1">Uncharacterized protein</fullName>
    </submittedName>
</protein>
<evidence type="ECO:0000313" key="2">
    <source>
        <dbReference type="Proteomes" id="UP001205486"/>
    </source>
</evidence>
<dbReference type="Proteomes" id="UP001205486">
    <property type="component" value="Unassembled WGS sequence"/>
</dbReference>
<comment type="caution">
    <text evidence="1">The sequence shown here is derived from an EMBL/GenBank/DDBJ whole genome shotgun (WGS) entry which is preliminary data.</text>
</comment>